<evidence type="ECO:0000313" key="2">
    <source>
        <dbReference type="EMBL" id="TCL67656.1"/>
    </source>
</evidence>
<feature type="domain" description="Cysteine-rich" evidence="1">
    <location>
        <begin position="148"/>
        <end position="241"/>
    </location>
</feature>
<reference evidence="2 3" key="1">
    <citation type="submission" date="2019-03" db="EMBL/GenBank/DDBJ databases">
        <title>Genomic Encyclopedia of Type Strains, Phase IV (KMG-IV): sequencing the most valuable type-strain genomes for metagenomic binning, comparative biology and taxonomic classification.</title>
        <authorList>
            <person name="Goeker M."/>
        </authorList>
    </citation>
    <scope>NUCLEOTIDE SEQUENCE [LARGE SCALE GENOMIC DNA]</scope>
    <source>
        <strain evidence="2 3">DSM 18792</strain>
    </source>
</reference>
<accession>A0A4R1RN64</accession>
<feature type="domain" description="Cysteine-rich" evidence="1">
    <location>
        <begin position="23"/>
        <end position="103"/>
    </location>
</feature>
<dbReference type="AlphaFoldDB" id="A0A4R1RN64"/>
<sequence length="265" mass="29873">MLKFVTDLKNFKSDFLIYIKMKVGLFIPCYINQLYPQVGIATLELLEKLGVEVIYPTGQTCCGQPLGNSGYEDDSKGICQLFVENFKEFDYIVGPSGSCVYHVKKHFDILEQTEDVKRVRKNTYELCQFIHDVLGKTDLGASFPHKVGLHKSCHGLRGLRLGSCSERMDPHYSTEEDLLKNVKGLQLQTLNRVDECCGFGGTFSVFEEAISTKMGKDRIQDHIDSDVEVITGADHSCLMHMEGLINRNKQPLKVMHIAEILNSSI</sequence>
<dbReference type="PANTHER" id="PTHR30296">
    <property type="entry name" value="UNCHARACTERIZED PROTEIN YKGE"/>
    <property type="match status" value="1"/>
</dbReference>
<proteinExistence type="predicted"/>
<dbReference type="InterPro" id="IPR004017">
    <property type="entry name" value="Cys_rich_dom"/>
</dbReference>
<dbReference type="Pfam" id="PF02754">
    <property type="entry name" value="CCG"/>
    <property type="match status" value="2"/>
</dbReference>
<dbReference type="GO" id="GO:0005829">
    <property type="term" value="C:cytosol"/>
    <property type="evidence" value="ECO:0007669"/>
    <property type="project" value="TreeGrafter"/>
</dbReference>
<evidence type="ECO:0000313" key="3">
    <source>
        <dbReference type="Proteomes" id="UP000295455"/>
    </source>
</evidence>
<dbReference type="EMBL" id="SLUP01000002">
    <property type="protein sequence ID" value="TCL67656.1"/>
    <property type="molecule type" value="Genomic_DNA"/>
</dbReference>
<dbReference type="Proteomes" id="UP000295455">
    <property type="component" value="Unassembled WGS sequence"/>
</dbReference>
<protein>
    <submittedName>
        <fullName evidence="2">L-lactate dehydrogenase complex protein LldE</fullName>
    </submittedName>
</protein>
<name>A0A4R1RN64_9FLAO</name>
<keyword evidence="3" id="KW-1185">Reference proteome</keyword>
<gene>
    <name evidence="2" type="ORF">EV196_102215</name>
</gene>
<comment type="caution">
    <text evidence="2">The sequence shown here is derived from an EMBL/GenBank/DDBJ whole genome shotgun (WGS) entry which is preliminary data.</text>
</comment>
<dbReference type="GO" id="GO:0016491">
    <property type="term" value="F:oxidoreductase activity"/>
    <property type="evidence" value="ECO:0007669"/>
    <property type="project" value="UniProtKB-ARBA"/>
</dbReference>
<dbReference type="PANTHER" id="PTHR30296:SF0">
    <property type="entry name" value="LACTATE UTILIZATION PROTEIN A"/>
    <property type="match status" value="1"/>
</dbReference>
<organism evidence="2 3">
    <name type="scientific">Mariniflexile fucanivorans</name>
    <dbReference type="NCBI Taxonomy" id="264023"/>
    <lineage>
        <taxon>Bacteria</taxon>
        <taxon>Pseudomonadati</taxon>
        <taxon>Bacteroidota</taxon>
        <taxon>Flavobacteriia</taxon>
        <taxon>Flavobacteriales</taxon>
        <taxon>Flavobacteriaceae</taxon>
        <taxon>Mariniflexile</taxon>
    </lineage>
</organism>
<evidence type="ECO:0000259" key="1">
    <source>
        <dbReference type="Pfam" id="PF02754"/>
    </source>
</evidence>